<dbReference type="InterPro" id="IPR012334">
    <property type="entry name" value="Pectin_lyas_fold"/>
</dbReference>
<dbReference type="InterPro" id="IPR013783">
    <property type="entry name" value="Ig-like_fold"/>
</dbReference>
<evidence type="ECO:0000313" key="4">
    <source>
        <dbReference type="Proteomes" id="UP000325563"/>
    </source>
</evidence>
<feature type="domain" description="PKD" evidence="2">
    <location>
        <begin position="465"/>
        <end position="545"/>
    </location>
</feature>
<dbReference type="CDD" id="cd00146">
    <property type="entry name" value="PKD"/>
    <property type="match status" value="1"/>
</dbReference>
<dbReference type="Proteomes" id="UP000325563">
    <property type="component" value="Chromosome"/>
</dbReference>
<dbReference type="InterPro" id="IPR022409">
    <property type="entry name" value="PKD/Chitinase_dom"/>
</dbReference>
<evidence type="ECO:0000313" key="3">
    <source>
        <dbReference type="EMBL" id="QEV45420.1"/>
    </source>
</evidence>
<feature type="chain" id="PRO_5023840299" evidence="1">
    <location>
        <begin position="19"/>
        <end position="906"/>
    </location>
</feature>
<dbReference type="EMBL" id="CP023692">
    <property type="protein sequence ID" value="QEV45420.1"/>
    <property type="molecule type" value="Genomic_DNA"/>
</dbReference>
<dbReference type="SMART" id="SM00089">
    <property type="entry name" value="PKD"/>
    <property type="match status" value="2"/>
</dbReference>
<dbReference type="Gene3D" id="2.60.40.10">
    <property type="entry name" value="Immunoglobulins"/>
    <property type="match status" value="2"/>
</dbReference>
<accession>A0A5J6J3M3</accession>
<sequence length="906" mass="91332">MGLLTAGLVTLLGVPVSAAAGAPAPLYVDKNDAGCSDAGSGAQAAPFCTVAAAAKVVGPGQTVRIKAGVYAEAVTVDRYGEPGRPITFDGGSDVQSSPELSKGLTLSGAAHVVVHGVRATGGVKVGRSTDVELDRMDISRGRAEAVVIGEGSTGVRLTRTRLRGAAKVEGGSRGTVLGRNLLVGVYQSALTVVDAPGTVVTNNTLEGMCGATVSVGGGSTGSAVFNNVLHTNATSVACGSAEPRVGTAVSPEAAEGTRADYNLITGEKTLAAAYTWSGTGYRTPAAFQAATGQGAHDILTASREGVGDMPGSPTIDSADPTAPGVLPSDFAGDPVADDPGVPNTGKDGGYLDRGAHEVQDGLSEVWMVIDQTYAPAGTPVEVQAVSNSQWPTTMAYEVDFGDGTAPVVTRQGNGANAVATHVYTGPCTCTVKVTAVNGVGKKVSTEKSAKVTAAGPLTAAFTTEPVLPATDSPMDGVRPLTIRVDAGSTSAPWPVERMYVDYGDGSPAQQDDTRHTYAAPGEYKVTVTVRDTKGAVSTATRSVKVDYAPSGYVATAPFRLLDTRADGTALWGGSPTAVTLPAGLSVPDHVLSGGMAAAVLNVTVTDASEDTHLSVWPSGQPRPATSNVNVRKGGTSSNTVTVPVGADGKVAAQLNSGRAALVVDFVGYYQPGIGRRFSPIAPTRLADTRAAGGALGGGQTRTVKVAGTAGIPADATAVALNLTGTGATENAHVIAYPDPAKRPATSNLNLEPGKDKSNQAIVPVGPDGTITLYTNTGSTHLILDAVGWYGKDGTALFNPTVPRRLADTRTTGKLAPGATTTVTGLPAGALGAALNVTATDSTGPGFLTAYGYGTTRPGASSLNTRPGDTVPNHVTTPVADGRVSISNSYGGSTHVITDLLGYFTQG</sequence>
<protein>
    <submittedName>
        <fullName evidence="3">PKD domain-containing protein</fullName>
    </submittedName>
</protein>
<reference evidence="3 4" key="1">
    <citation type="submission" date="2017-09" db="EMBL/GenBank/DDBJ databases">
        <authorList>
            <person name="Lee N."/>
            <person name="Cho B.-K."/>
        </authorList>
    </citation>
    <scope>NUCLEOTIDE SEQUENCE [LARGE SCALE GENOMIC DNA]</scope>
    <source>
        <strain evidence="3 4">ATCC 27476</strain>
    </source>
</reference>
<dbReference type="Pfam" id="PF07602">
    <property type="entry name" value="DUF1565"/>
    <property type="match status" value="1"/>
</dbReference>
<dbReference type="Pfam" id="PF18911">
    <property type="entry name" value="PKD_4"/>
    <property type="match status" value="1"/>
</dbReference>
<dbReference type="InterPro" id="IPR035986">
    <property type="entry name" value="PKD_dom_sf"/>
</dbReference>
<keyword evidence="1" id="KW-0732">Signal</keyword>
<organism evidence="3 4">
    <name type="scientific">Streptomyces vinaceus</name>
    <dbReference type="NCBI Taxonomy" id="1960"/>
    <lineage>
        <taxon>Bacteria</taxon>
        <taxon>Bacillati</taxon>
        <taxon>Actinomycetota</taxon>
        <taxon>Actinomycetes</taxon>
        <taxon>Kitasatosporales</taxon>
        <taxon>Streptomycetaceae</taxon>
        <taxon>Streptomyces</taxon>
    </lineage>
</organism>
<feature type="signal peptide" evidence="1">
    <location>
        <begin position="1"/>
        <end position="18"/>
    </location>
</feature>
<dbReference type="PROSITE" id="PS50093">
    <property type="entry name" value="PKD"/>
    <property type="match status" value="2"/>
</dbReference>
<name>A0A5J6J3M3_STRVI</name>
<dbReference type="AlphaFoldDB" id="A0A5J6J3M3"/>
<keyword evidence="4" id="KW-1185">Reference proteome</keyword>
<gene>
    <name evidence="3" type="ORF">CP980_10345</name>
</gene>
<dbReference type="SUPFAM" id="SSF49299">
    <property type="entry name" value="PKD domain"/>
    <property type="match status" value="2"/>
</dbReference>
<dbReference type="InterPro" id="IPR011459">
    <property type="entry name" value="DUF1565"/>
</dbReference>
<dbReference type="SUPFAM" id="SSF51126">
    <property type="entry name" value="Pectin lyase-like"/>
    <property type="match status" value="1"/>
</dbReference>
<dbReference type="InterPro" id="IPR000601">
    <property type="entry name" value="PKD_dom"/>
</dbReference>
<dbReference type="GO" id="GO:0005975">
    <property type="term" value="P:carbohydrate metabolic process"/>
    <property type="evidence" value="ECO:0007669"/>
    <property type="project" value="UniProtKB-ARBA"/>
</dbReference>
<feature type="domain" description="PKD" evidence="2">
    <location>
        <begin position="391"/>
        <end position="453"/>
    </location>
</feature>
<dbReference type="Gene3D" id="2.160.20.10">
    <property type="entry name" value="Single-stranded right-handed beta-helix, Pectin lyase-like"/>
    <property type="match status" value="1"/>
</dbReference>
<evidence type="ECO:0000259" key="2">
    <source>
        <dbReference type="PROSITE" id="PS50093"/>
    </source>
</evidence>
<dbReference type="Pfam" id="PF00801">
    <property type="entry name" value="PKD"/>
    <property type="match status" value="1"/>
</dbReference>
<evidence type="ECO:0000256" key="1">
    <source>
        <dbReference type="SAM" id="SignalP"/>
    </source>
</evidence>
<dbReference type="InterPro" id="IPR011050">
    <property type="entry name" value="Pectin_lyase_fold/virulence"/>
</dbReference>
<proteinExistence type="predicted"/>
<dbReference type="KEGG" id="svn:CP980_10345"/>